<comment type="similarity">
    <text evidence="5">Belongs to the FNT transporter (TC 1.A.16) family.</text>
</comment>
<dbReference type="GO" id="GO:0015499">
    <property type="term" value="F:formate transmembrane transporter activity"/>
    <property type="evidence" value="ECO:0007669"/>
    <property type="project" value="TreeGrafter"/>
</dbReference>
<accession>A0A087BFE2</accession>
<dbReference type="GO" id="GO:0005886">
    <property type="term" value="C:plasma membrane"/>
    <property type="evidence" value="ECO:0007669"/>
    <property type="project" value="TreeGrafter"/>
</dbReference>
<keyword evidence="2 6" id="KW-0812">Transmembrane</keyword>
<dbReference type="Pfam" id="PF01226">
    <property type="entry name" value="Form_Nir_trans"/>
    <property type="match status" value="1"/>
</dbReference>
<dbReference type="AlphaFoldDB" id="A0A087BFE2"/>
<dbReference type="Proteomes" id="UP000029024">
    <property type="component" value="Unassembled WGS sequence"/>
</dbReference>
<organism evidence="7 8">
    <name type="scientific">Bifidobacterium longum subsp. suis</name>
    <dbReference type="NCBI Taxonomy" id="1695"/>
    <lineage>
        <taxon>Bacteria</taxon>
        <taxon>Bacillati</taxon>
        <taxon>Actinomycetota</taxon>
        <taxon>Actinomycetes</taxon>
        <taxon>Bifidobacteriales</taxon>
        <taxon>Bifidobacteriaceae</taxon>
        <taxon>Bifidobacterium</taxon>
    </lineage>
</organism>
<gene>
    <name evidence="7" type="ORF">BLSS_0043</name>
</gene>
<feature type="transmembrane region" description="Helical" evidence="6">
    <location>
        <begin position="7"/>
        <end position="27"/>
    </location>
</feature>
<dbReference type="PANTHER" id="PTHR30520:SF6">
    <property type="entry name" value="FORMATE_NITRATE FAMILY TRANSPORTER (EUROFUNG)"/>
    <property type="match status" value="1"/>
</dbReference>
<evidence type="ECO:0000256" key="4">
    <source>
        <dbReference type="ARBA" id="ARBA00023136"/>
    </source>
</evidence>
<name>A0A087BFE2_BIFLN</name>
<dbReference type="Gene3D" id="1.20.1080.10">
    <property type="entry name" value="Glycerol uptake facilitator protein"/>
    <property type="match status" value="1"/>
</dbReference>
<proteinExistence type="inferred from homology"/>
<protein>
    <submittedName>
        <fullName evidence="7">Formate transporter</fullName>
    </submittedName>
</protein>
<keyword evidence="4 6" id="KW-0472">Membrane</keyword>
<keyword evidence="3 6" id="KW-1133">Transmembrane helix</keyword>
<evidence type="ECO:0000313" key="7">
    <source>
        <dbReference type="EMBL" id="KFI69742.1"/>
    </source>
</evidence>
<comment type="subcellular location">
    <subcellularLocation>
        <location evidence="1">Membrane</location>
        <topology evidence="1">Multi-pass membrane protein</topology>
    </subcellularLocation>
</comment>
<reference evidence="7 8" key="1">
    <citation type="submission" date="2014-03" db="EMBL/GenBank/DDBJ databases">
        <title>Genomics of Bifidobacteria.</title>
        <authorList>
            <person name="Ventura M."/>
            <person name="Milani C."/>
            <person name="Lugli G.A."/>
        </authorList>
    </citation>
    <scope>NUCLEOTIDE SEQUENCE [LARGE SCALE GENOMIC DNA]</scope>
    <source>
        <strain evidence="7 8">LMG 21814</strain>
    </source>
</reference>
<dbReference type="PROSITE" id="PS01006">
    <property type="entry name" value="FORMATE_NITRITE_TP_2"/>
    <property type="match status" value="1"/>
</dbReference>
<dbReference type="EMBL" id="JGZA01000015">
    <property type="protein sequence ID" value="KFI69742.1"/>
    <property type="molecule type" value="Genomic_DNA"/>
</dbReference>
<feature type="transmembrane region" description="Helical" evidence="6">
    <location>
        <begin position="39"/>
        <end position="61"/>
    </location>
</feature>
<evidence type="ECO:0000256" key="5">
    <source>
        <dbReference type="ARBA" id="ARBA00049660"/>
    </source>
</evidence>
<dbReference type="PANTHER" id="PTHR30520">
    <property type="entry name" value="FORMATE TRANSPORTER-RELATED"/>
    <property type="match status" value="1"/>
</dbReference>
<evidence type="ECO:0000313" key="8">
    <source>
        <dbReference type="Proteomes" id="UP000029024"/>
    </source>
</evidence>
<evidence type="ECO:0000256" key="2">
    <source>
        <dbReference type="ARBA" id="ARBA00022692"/>
    </source>
</evidence>
<comment type="caution">
    <text evidence="7">The sequence shown here is derived from an EMBL/GenBank/DDBJ whole genome shotgun (WGS) entry which is preliminary data.</text>
</comment>
<evidence type="ECO:0000256" key="3">
    <source>
        <dbReference type="ARBA" id="ARBA00022989"/>
    </source>
</evidence>
<evidence type="ECO:0000256" key="6">
    <source>
        <dbReference type="SAM" id="Phobius"/>
    </source>
</evidence>
<dbReference type="InterPro" id="IPR000292">
    <property type="entry name" value="For/NO2_transpt"/>
</dbReference>
<dbReference type="InterPro" id="IPR024002">
    <property type="entry name" value="For/NO2_transpt_CS"/>
</dbReference>
<evidence type="ECO:0000256" key="1">
    <source>
        <dbReference type="ARBA" id="ARBA00004141"/>
    </source>
</evidence>
<dbReference type="RefSeq" id="WP_050494247.1">
    <property type="nucleotide sequence ID" value="NZ_JGZA01000015.1"/>
</dbReference>
<sequence length="105" mass="10755">MTPSWDTLFVCGILCNVLVCLAVRIGFAARSVSDKVLGILLPIAGFVAMGFEHCVANMFFLPMGLVAKTFGFGADAAGVAALDVSGILYNLSAATLGNILGGPDS</sequence>
<dbReference type="InterPro" id="IPR023271">
    <property type="entry name" value="Aquaporin-like"/>
</dbReference>